<name>A0A382RUV4_9ZZZZ</name>
<dbReference type="EMBL" id="UINC01124361">
    <property type="protein sequence ID" value="SVD01454.1"/>
    <property type="molecule type" value="Genomic_DNA"/>
</dbReference>
<proteinExistence type="predicted"/>
<protein>
    <submittedName>
        <fullName evidence="1">Uncharacterized protein</fullName>
    </submittedName>
</protein>
<accession>A0A382RUV4</accession>
<organism evidence="1">
    <name type="scientific">marine metagenome</name>
    <dbReference type="NCBI Taxonomy" id="408172"/>
    <lineage>
        <taxon>unclassified sequences</taxon>
        <taxon>metagenomes</taxon>
        <taxon>ecological metagenomes</taxon>
    </lineage>
</organism>
<sequence length="22" mass="2655">MENGRNVDTVFFSIEEKQKRKV</sequence>
<evidence type="ECO:0000313" key="1">
    <source>
        <dbReference type="EMBL" id="SVD01454.1"/>
    </source>
</evidence>
<dbReference type="AlphaFoldDB" id="A0A382RUV4"/>
<reference evidence="1" key="1">
    <citation type="submission" date="2018-05" db="EMBL/GenBank/DDBJ databases">
        <authorList>
            <person name="Lanie J.A."/>
            <person name="Ng W.-L."/>
            <person name="Kazmierczak K.M."/>
            <person name="Andrzejewski T.M."/>
            <person name="Davidsen T.M."/>
            <person name="Wayne K.J."/>
            <person name="Tettelin H."/>
            <person name="Glass J.I."/>
            <person name="Rusch D."/>
            <person name="Podicherti R."/>
            <person name="Tsui H.-C.T."/>
            <person name="Winkler M.E."/>
        </authorList>
    </citation>
    <scope>NUCLEOTIDE SEQUENCE</scope>
</reference>
<gene>
    <name evidence="1" type="ORF">METZ01_LOCUS354308</name>
</gene>